<reference evidence="3" key="1">
    <citation type="submission" date="2023-06" db="EMBL/GenBank/DDBJ databases">
        <title>Genome-scale phylogeny and comparative genomics of the fungal order Sordariales.</title>
        <authorList>
            <consortium name="Lawrence Berkeley National Laboratory"/>
            <person name="Hensen N."/>
            <person name="Bonometti L."/>
            <person name="Westerberg I."/>
            <person name="Brannstrom I.O."/>
            <person name="Guillou S."/>
            <person name="Cros-Aarteil S."/>
            <person name="Calhoun S."/>
            <person name="Haridas S."/>
            <person name="Kuo A."/>
            <person name="Mondo S."/>
            <person name="Pangilinan J."/>
            <person name="Riley R."/>
            <person name="Labutti K."/>
            <person name="Andreopoulos B."/>
            <person name="Lipzen A."/>
            <person name="Chen C."/>
            <person name="Yanf M."/>
            <person name="Daum C."/>
            <person name="Ng V."/>
            <person name="Clum A."/>
            <person name="Steindorff A."/>
            <person name="Ohm R."/>
            <person name="Martin F."/>
            <person name="Silar P."/>
            <person name="Natvig D."/>
            <person name="Lalanne C."/>
            <person name="Gautier V."/>
            <person name="Ament-Velasquez S.L."/>
            <person name="Kruys A."/>
            <person name="Hutchinson M.I."/>
            <person name="Powell A.J."/>
            <person name="Barry K."/>
            <person name="Miller A.N."/>
            <person name="Grigoriev I.V."/>
            <person name="Debuchy R."/>
            <person name="Gladieux P."/>
            <person name="Thoren M.H."/>
            <person name="Johannesson H."/>
        </authorList>
    </citation>
    <scope>NUCLEOTIDE SEQUENCE</scope>
    <source>
        <strain evidence="3">SMH2532-1</strain>
    </source>
</reference>
<evidence type="ECO:0000256" key="1">
    <source>
        <dbReference type="SAM" id="MobiDB-lite"/>
    </source>
</evidence>
<dbReference type="EMBL" id="JAULSV010000005">
    <property type="protein sequence ID" value="KAK0644129.1"/>
    <property type="molecule type" value="Genomic_DNA"/>
</dbReference>
<accession>A0AA39Y177</accession>
<name>A0AA39Y177_9PEZI</name>
<evidence type="ECO:0000259" key="2">
    <source>
        <dbReference type="Pfam" id="PF08242"/>
    </source>
</evidence>
<evidence type="ECO:0000313" key="4">
    <source>
        <dbReference type="Proteomes" id="UP001174936"/>
    </source>
</evidence>
<feature type="region of interest" description="Disordered" evidence="1">
    <location>
        <begin position="176"/>
        <end position="199"/>
    </location>
</feature>
<feature type="domain" description="Methyltransferase type 12" evidence="2">
    <location>
        <begin position="59"/>
        <end position="155"/>
    </location>
</feature>
<keyword evidence="4" id="KW-1185">Reference proteome</keyword>
<dbReference type="SUPFAM" id="SSF53335">
    <property type="entry name" value="S-adenosyl-L-methionine-dependent methyltransferases"/>
    <property type="match status" value="1"/>
</dbReference>
<protein>
    <recommendedName>
        <fullName evidence="2">Methyltransferase type 12 domain-containing protein</fullName>
    </recommendedName>
</protein>
<dbReference type="AlphaFoldDB" id="A0AA39Y177"/>
<proteinExistence type="predicted"/>
<feature type="compositionally biased region" description="Basic and acidic residues" evidence="1">
    <location>
        <begin position="190"/>
        <end position="199"/>
    </location>
</feature>
<dbReference type="Proteomes" id="UP001174936">
    <property type="component" value="Unassembled WGS sequence"/>
</dbReference>
<dbReference type="Pfam" id="PF08242">
    <property type="entry name" value="Methyltransf_12"/>
    <property type="match status" value="1"/>
</dbReference>
<evidence type="ECO:0000313" key="3">
    <source>
        <dbReference type="EMBL" id="KAK0644129.1"/>
    </source>
</evidence>
<organism evidence="3 4">
    <name type="scientific">Cercophora newfieldiana</name>
    <dbReference type="NCBI Taxonomy" id="92897"/>
    <lineage>
        <taxon>Eukaryota</taxon>
        <taxon>Fungi</taxon>
        <taxon>Dikarya</taxon>
        <taxon>Ascomycota</taxon>
        <taxon>Pezizomycotina</taxon>
        <taxon>Sordariomycetes</taxon>
        <taxon>Sordariomycetidae</taxon>
        <taxon>Sordariales</taxon>
        <taxon>Lasiosphaeriaceae</taxon>
        <taxon>Cercophora</taxon>
    </lineage>
</organism>
<dbReference type="InterPro" id="IPR029063">
    <property type="entry name" value="SAM-dependent_MTases_sf"/>
</dbReference>
<dbReference type="InterPro" id="IPR013217">
    <property type="entry name" value="Methyltransf_12"/>
</dbReference>
<sequence length="199" mass="21198">MSTPPKFAPGLPAPTFFSSLATSYTRQTANTTHTALSLSLPDILALHPITPSSIIHDNAAGPGTATTALLPHLPSPPPSILLTDLTPAMVSAAADTFPPSTYRSITTLQLDSVDLSGLPRNGEITHSFLNFSLSTISDPAKALREIHHSLAPGGIAVVTTWKRFAGVEIVRATQRSVKPDSEPMPMPWEEFTREGVRGR</sequence>
<gene>
    <name evidence="3" type="ORF">B0T16DRAFT_447875</name>
</gene>
<comment type="caution">
    <text evidence="3">The sequence shown here is derived from an EMBL/GenBank/DDBJ whole genome shotgun (WGS) entry which is preliminary data.</text>
</comment>
<dbReference type="Gene3D" id="3.40.50.150">
    <property type="entry name" value="Vaccinia Virus protein VP39"/>
    <property type="match status" value="1"/>
</dbReference>